<dbReference type="EMBL" id="CP053708">
    <property type="protein sequence ID" value="QKE89850.1"/>
    <property type="molecule type" value="Genomic_DNA"/>
</dbReference>
<dbReference type="Pfam" id="PF13419">
    <property type="entry name" value="HAD_2"/>
    <property type="match status" value="1"/>
</dbReference>
<dbReference type="Proteomes" id="UP000500767">
    <property type="component" value="Chromosome"/>
</dbReference>
<dbReference type="AlphaFoldDB" id="A0A6M8HNH1"/>
<dbReference type="InterPro" id="IPR041492">
    <property type="entry name" value="HAD_2"/>
</dbReference>
<dbReference type="FunFam" id="3.40.50.1000:FF:000022">
    <property type="entry name" value="Phosphoglycolate phosphatase"/>
    <property type="match status" value="1"/>
</dbReference>
<proteinExistence type="predicted"/>
<dbReference type="InterPro" id="IPR023214">
    <property type="entry name" value="HAD_sf"/>
</dbReference>
<dbReference type="RefSeq" id="WP_171834837.1">
    <property type="nucleotide sequence ID" value="NZ_CP053708.1"/>
</dbReference>
<dbReference type="KEGG" id="lck:HN018_07145"/>
<dbReference type="GO" id="GO:0016791">
    <property type="term" value="F:phosphatase activity"/>
    <property type="evidence" value="ECO:0007669"/>
    <property type="project" value="UniProtKB-ARBA"/>
</dbReference>
<evidence type="ECO:0000313" key="2">
    <source>
        <dbReference type="Proteomes" id="UP000500767"/>
    </source>
</evidence>
<gene>
    <name evidence="1" type="ORF">HN018_07145</name>
</gene>
<dbReference type="InterPro" id="IPR050155">
    <property type="entry name" value="HAD-like_hydrolase_sf"/>
</dbReference>
<accession>A0A6M8HNH1</accession>
<dbReference type="GO" id="GO:0004713">
    <property type="term" value="F:protein tyrosine kinase activity"/>
    <property type="evidence" value="ECO:0007669"/>
    <property type="project" value="TreeGrafter"/>
</dbReference>
<dbReference type="SFLD" id="SFLDS00003">
    <property type="entry name" value="Haloacid_Dehalogenase"/>
    <property type="match status" value="1"/>
</dbReference>
<dbReference type="Gene3D" id="3.40.50.1000">
    <property type="entry name" value="HAD superfamily/HAD-like"/>
    <property type="match status" value="1"/>
</dbReference>
<sequence length="234" mass="25118">MIPSRTSAQNQAVLLDLDGTLVASREGIVASIRLAFADLGHEIHADLDLTWVVGPPLHDIMTRLLADFGDDRTSDAVARYRHHYEGGGLFQSPLFPGIRDVLDQLSASGRRLFLATSKPVHTARRILDAHGVTPLFDELYGARPDDSGAEKSELIARLLKQEAVDPAHAVMVGDRRFDISGAQANGVRTIGVLWGYGGRAELEAAGADVLVASTDLLVATIRDQIAASVAHAKE</sequence>
<keyword evidence="1" id="KW-0378">Hydrolase</keyword>
<dbReference type="PROSITE" id="PS01228">
    <property type="entry name" value="COF_1"/>
    <property type="match status" value="1"/>
</dbReference>
<dbReference type="PANTHER" id="PTHR43434">
    <property type="entry name" value="PHOSPHOGLYCOLATE PHOSPHATASE"/>
    <property type="match status" value="1"/>
</dbReference>
<keyword evidence="2" id="KW-1185">Reference proteome</keyword>
<reference evidence="1 2" key="1">
    <citation type="journal article" date="2014" name="World J. Microbiol. Biotechnol.">
        <title>Biodiversity and physiological characteristics of Antarctic and Arctic lichens-associated bacteria.</title>
        <authorList>
            <person name="Lee Y.M."/>
            <person name="Kim E.H."/>
            <person name="Lee H.K."/>
            <person name="Hong S.G."/>
        </authorList>
    </citation>
    <scope>NUCLEOTIDE SEQUENCE [LARGE SCALE GENOMIC DNA]</scope>
    <source>
        <strain evidence="1 2">PAMC 26569</strain>
    </source>
</reference>
<dbReference type="InterPro" id="IPR023198">
    <property type="entry name" value="PGP-like_dom2"/>
</dbReference>
<protein>
    <submittedName>
        <fullName evidence="1">HAD hydrolase-like protein</fullName>
    </submittedName>
</protein>
<dbReference type="Gene3D" id="1.10.150.240">
    <property type="entry name" value="Putative phosphatase, domain 2"/>
    <property type="match status" value="1"/>
</dbReference>
<dbReference type="InterPro" id="IPR036412">
    <property type="entry name" value="HAD-like_sf"/>
</dbReference>
<evidence type="ECO:0000313" key="1">
    <source>
        <dbReference type="EMBL" id="QKE89850.1"/>
    </source>
</evidence>
<dbReference type="SUPFAM" id="SSF56784">
    <property type="entry name" value="HAD-like"/>
    <property type="match status" value="1"/>
</dbReference>
<dbReference type="GO" id="GO:0005829">
    <property type="term" value="C:cytosol"/>
    <property type="evidence" value="ECO:0007669"/>
    <property type="project" value="TreeGrafter"/>
</dbReference>
<organism evidence="1 2">
    <name type="scientific">Lichenicola cladoniae</name>
    <dbReference type="NCBI Taxonomy" id="1484109"/>
    <lineage>
        <taxon>Bacteria</taxon>
        <taxon>Pseudomonadati</taxon>
        <taxon>Pseudomonadota</taxon>
        <taxon>Alphaproteobacteria</taxon>
        <taxon>Acetobacterales</taxon>
        <taxon>Acetobacteraceae</taxon>
        <taxon>Lichenicola</taxon>
    </lineage>
</organism>
<dbReference type="SFLD" id="SFLDG01129">
    <property type="entry name" value="C1.5:_HAD__Beta-PGM__Phosphata"/>
    <property type="match status" value="1"/>
</dbReference>
<dbReference type="PANTHER" id="PTHR43434:SF20">
    <property type="entry name" value="5'-NUCLEOTIDASE"/>
    <property type="match status" value="1"/>
</dbReference>
<name>A0A6M8HNH1_9PROT</name>